<feature type="transmembrane region" description="Helical" evidence="1">
    <location>
        <begin position="54"/>
        <end position="73"/>
    </location>
</feature>
<evidence type="ECO:0000256" key="1">
    <source>
        <dbReference type="SAM" id="Phobius"/>
    </source>
</evidence>
<keyword evidence="1" id="KW-1133">Transmembrane helix</keyword>
<dbReference type="AlphaFoldDB" id="A0A3M4LV45"/>
<reference evidence="2 3" key="1">
    <citation type="submission" date="2018-08" db="EMBL/GenBank/DDBJ databases">
        <title>Recombination of ecologically and evolutionarily significant loci maintains genetic cohesion in the Pseudomonas syringae species complex.</title>
        <authorList>
            <person name="Dillon M."/>
            <person name="Thakur S."/>
            <person name="Almeida R.N.D."/>
            <person name="Weir B.S."/>
            <person name="Guttman D.S."/>
        </authorList>
    </citation>
    <scope>NUCLEOTIDE SEQUENCE [LARGE SCALE GENOMIC DNA]</scope>
    <source>
        <strain evidence="2 3">ICMP 3353</strain>
    </source>
</reference>
<dbReference type="Proteomes" id="UP000277236">
    <property type="component" value="Unassembled WGS sequence"/>
</dbReference>
<organism evidence="2 3">
    <name type="scientific">Pseudomonas cichorii</name>
    <dbReference type="NCBI Taxonomy" id="36746"/>
    <lineage>
        <taxon>Bacteria</taxon>
        <taxon>Pseudomonadati</taxon>
        <taxon>Pseudomonadota</taxon>
        <taxon>Gammaproteobacteria</taxon>
        <taxon>Pseudomonadales</taxon>
        <taxon>Pseudomonadaceae</taxon>
        <taxon>Pseudomonas</taxon>
    </lineage>
</organism>
<comment type="caution">
    <text evidence="2">The sequence shown here is derived from an EMBL/GenBank/DDBJ whole genome shotgun (WGS) entry which is preliminary data.</text>
</comment>
<feature type="transmembrane region" description="Helical" evidence="1">
    <location>
        <begin position="123"/>
        <end position="147"/>
    </location>
</feature>
<sequence length="245" mass="27842">MHKEKACSSIEKFSDTSKAHPAFDTSHDKQTENKTLFEWSVKSIKFPPKEISGLQFLVLGAGTAFGLYSAWVMKGLPNYAIEVILGFATSYSITFLLILLLRQKTVFIYNVGSQKALLQHYKYYPNFAAPLFKGIAIFTILLFLGVALFSGSLLFLIGPAAIALGSARFLLNWENKIHHEQSLPWNEHNFVTVDRKRSMIIIHCTDTTVGFEARLPNEDLFEQYLQFLHSVLPPTAEFTEKAWEW</sequence>
<name>A0A3M4LV45_PSECI</name>
<evidence type="ECO:0008006" key="4">
    <source>
        <dbReference type="Google" id="ProtNLM"/>
    </source>
</evidence>
<proteinExistence type="predicted"/>
<keyword evidence="1" id="KW-0472">Membrane</keyword>
<evidence type="ECO:0000313" key="3">
    <source>
        <dbReference type="Proteomes" id="UP000277236"/>
    </source>
</evidence>
<feature type="transmembrane region" description="Helical" evidence="1">
    <location>
        <begin position="153"/>
        <end position="171"/>
    </location>
</feature>
<dbReference type="RefSeq" id="WP_259645013.1">
    <property type="nucleotide sequence ID" value="NZ_RBRE01000052.1"/>
</dbReference>
<protein>
    <recommendedName>
        <fullName evidence="4">Permease</fullName>
    </recommendedName>
</protein>
<keyword evidence="1" id="KW-0812">Transmembrane</keyword>
<evidence type="ECO:0000313" key="2">
    <source>
        <dbReference type="EMBL" id="RMQ45388.1"/>
    </source>
</evidence>
<accession>A0A3M4LV45</accession>
<dbReference type="EMBL" id="RBRE01000052">
    <property type="protein sequence ID" value="RMQ45388.1"/>
    <property type="molecule type" value="Genomic_DNA"/>
</dbReference>
<gene>
    <name evidence="2" type="ORF">ALQ04_00676</name>
</gene>
<feature type="transmembrane region" description="Helical" evidence="1">
    <location>
        <begin position="79"/>
        <end position="102"/>
    </location>
</feature>